<dbReference type="InterPro" id="IPR018580">
    <property type="entry name" value="Uncharacterised_YfhO"/>
</dbReference>
<name>A0A0R1WWT2_9LACO</name>
<feature type="transmembrane region" description="Helical" evidence="1">
    <location>
        <begin position="102"/>
        <end position="122"/>
    </location>
</feature>
<gene>
    <name evidence="2" type="ORF">FC40_GL000006</name>
</gene>
<dbReference type="EMBL" id="AZGD01000001">
    <property type="protein sequence ID" value="KRM20436.1"/>
    <property type="molecule type" value="Genomic_DNA"/>
</dbReference>
<feature type="transmembrane region" description="Helical" evidence="1">
    <location>
        <begin position="63"/>
        <end position="90"/>
    </location>
</feature>
<keyword evidence="1" id="KW-0812">Transmembrane</keyword>
<dbReference type="Pfam" id="PF09586">
    <property type="entry name" value="YfhO"/>
    <property type="match status" value="1"/>
</dbReference>
<feature type="transmembrane region" description="Helical" evidence="1">
    <location>
        <begin position="302"/>
        <end position="319"/>
    </location>
</feature>
<dbReference type="PANTHER" id="PTHR38454:SF1">
    <property type="entry name" value="INTEGRAL MEMBRANE PROTEIN"/>
    <property type="match status" value="1"/>
</dbReference>
<feature type="transmembrane region" description="Helical" evidence="1">
    <location>
        <begin position="142"/>
        <end position="159"/>
    </location>
</feature>
<protein>
    <submittedName>
        <fullName evidence="2">Abc superfamily atp binding cassette transporter, membrane protein</fullName>
    </submittedName>
</protein>
<dbReference type="PATRIC" id="fig|1423755.3.peg.6"/>
<feature type="transmembrane region" description="Helical" evidence="1">
    <location>
        <begin position="365"/>
        <end position="383"/>
    </location>
</feature>
<feature type="transmembrane region" description="Helical" evidence="1">
    <location>
        <begin position="207"/>
        <end position="228"/>
    </location>
</feature>
<feature type="transmembrane region" description="Helical" evidence="1">
    <location>
        <begin position="7"/>
        <end position="26"/>
    </location>
</feature>
<dbReference type="eggNOG" id="COG4485">
    <property type="taxonomic scope" value="Bacteria"/>
</dbReference>
<evidence type="ECO:0000256" key="1">
    <source>
        <dbReference type="SAM" id="Phobius"/>
    </source>
</evidence>
<reference evidence="2 3" key="1">
    <citation type="journal article" date="2015" name="Genome Announc.">
        <title>Expanding the biotechnology potential of lactobacilli through comparative genomics of 213 strains and associated genera.</title>
        <authorList>
            <person name="Sun Z."/>
            <person name="Harris H.M."/>
            <person name="McCann A."/>
            <person name="Guo C."/>
            <person name="Argimon S."/>
            <person name="Zhang W."/>
            <person name="Yang X."/>
            <person name="Jeffery I.B."/>
            <person name="Cooney J.C."/>
            <person name="Kagawa T.F."/>
            <person name="Liu W."/>
            <person name="Song Y."/>
            <person name="Salvetti E."/>
            <person name="Wrobel A."/>
            <person name="Rasinkangas P."/>
            <person name="Parkhill J."/>
            <person name="Rea M.C."/>
            <person name="O'Sullivan O."/>
            <person name="Ritari J."/>
            <person name="Douillard F.P."/>
            <person name="Paul Ross R."/>
            <person name="Yang R."/>
            <person name="Briner A.E."/>
            <person name="Felis G.E."/>
            <person name="de Vos W.M."/>
            <person name="Barrangou R."/>
            <person name="Klaenhammer T.R."/>
            <person name="Caufield P.W."/>
            <person name="Cui Y."/>
            <person name="Zhang H."/>
            <person name="O'Toole P.W."/>
        </authorList>
    </citation>
    <scope>NUCLEOTIDE SEQUENCE [LARGE SCALE GENOMIC DNA]</scope>
    <source>
        <strain evidence="2 3">DSM 18933</strain>
    </source>
</reference>
<proteinExistence type="predicted"/>
<feature type="transmembrane region" description="Helical" evidence="1">
    <location>
        <begin position="328"/>
        <end position="353"/>
    </location>
</feature>
<organism evidence="2 3">
    <name type="scientific">Ligilactobacillus hayakitensis DSM 18933 = JCM 14209</name>
    <dbReference type="NCBI Taxonomy" id="1423755"/>
    <lineage>
        <taxon>Bacteria</taxon>
        <taxon>Bacillati</taxon>
        <taxon>Bacillota</taxon>
        <taxon>Bacilli</taxon>
        <taxon>Lactobacillales</taxon>
        <taxon>Lactobacillaceae</taxon>
        <taxon>Ligilactobacillus</taxon>
    </lineage>
</organism>
<evidence type="ECO:0000313" key="3">
    <source>
        <dbReference type="Proteomes" id="UP000051054"/>
    </source>
</evidence>
<comment type="caution">
    <text evidence="2">The sequence shown here is derived from an EMBL/GenBank/DDBJ whole genome shotgun (WGS) entry which is preliminary data.</text>
</comment>
<dbReference type="AlphaFoldDB" id="A0A0R1WWT2"/>
<keyword evidence="3" id="KW-1185">Reference proteome</keyword>
<dbReference type="STRING" id="1423755.FC40_GL000006"/>
<dbReference type="Proteomes" id="UP000051054">
    <property type="component" value="Unassembled WGS sequence"/>
</dbReference>
<sequence>MKKSKILRGGIAFLLPIAILIVIFAMKGIHPFGNNSVITGDLKNQYLAITSYYKHNFFNIHKLLYSSSLAIGGNFFSVLTYYVIFPINILSLFFSTEQLPNFFLINILFNVGLTSLIMYHYLGHSVVVDKISKQLFGKNNQYWSTSIIVSTIYSLSSFYRAYWQSVMWFNVIAYLPLVLLGLEYLIFDKNKNPMYYWLPLLVILIGNYYIGAMILIFLAMMTVIYGFFKANKLQEYLKVNLKVLFYTGMTLLGSAFVMVPSWLSQKEVSQEKYQFSTDKIFVFRKIFGSLIDYNQPKGMEPILYTSLLTVIAIVAFFLSRKVILKLKLLFAGLIGFLFLSSWIKGLYMIWHVFTMPNGFYQRESYIIDFVLMVVAYYGINLLLQSKLLPVISYLFLNMMIVVYYKLGYLDSHVFKMDLAILFGIVAAIYLSKVSNKFRYMMALIVILEILYSYQNTLTMDTSAKYDSYVKYVSENKKVLQKLRNDNGYRISSTVQLNENDPLLFNYAGVSTYVSQQPTSLTDYLSLLGYYQKHSWIRWSNFNGGSTEGINRLLSLKYILVPNKALMQESWQYGSMPTKDNTPQLVDYKKINGTKNIEIYKNDNVLPIGFATKYDGGFINLKYDTGEDFFNNLNDIFEGGFGIKRMYQKVNLTKEKVKTQEVIYSMNVQEGNLYLYIPSNRWIMDELGNMDIIFNGKHITKAFGDNSTGENGIINLGKANNITENKLILKGNNIQNISPIVTVEKRKKLDELIKVPKVTNVIQNGNAISFNAKQIKNNMTVNLPYDEGWKVYVDGKKLKTYKSMGGFIGFDKGTGTKVVMKYTVSGLKQALFVSSISVIILIFMSLKGVKIKKYGKKE</sequence>
<feature type="transmembrane region" description="Helical" evidence="1">
    <location>
        <begin position="412"/>
        <end position="430"/>
    </location>
</feature>
<feature type="transmembrane region" description="Helical" evidence="1">
    <location>
        <begin position="829"/>
        <end position="848"/>
    </location>
</feature>
<feature type="transmembrane region" description="Helical" evidence="1">
    <location>
        <begin position="240"/>
        <end position="263"/>
    </location>
</feature>
<keyword evidence="1" id="KW-0472">Membrane</keyword>
<evidence type="ECO:0000313" key="2">
    <source>
        <dbReference type="EMBL" id="KRM20436.1"/>
    </source>
</evidence>
<feature type="transmembrane region" description="Helical" evidence="1">
    <location>
        <begin position="390"/>
        <end position="406"/>
    </location>
</feature>
<dbReference type="RefSeq" id="WP_025022951.1">
    <property type="nucleotide sequence ID" value="NZ_AZGD01000001.1"/>
</dbReference>
<accession>A0A0R1WWT2</accession>
<keyword evidence="1" id="KW-1133">Transmembrane helix</keyword>
<feature type="transmembrane region" description="Helical" evidence="1">
    <location>
        <begin position="166"/>
        <end position="187"/>
    </location>
</feature>
<dbReference type="PANTHER" id="PTHR38454">
    <property type="entry name" value="INTEGRAL MEMBRANE PROTEIN-RELATED"/>
    <property type="match status" value="1"/>
</dbReference>